<keyword evidence="1" id="KW-0175">Coiled coil</keyword>
<dbReference type="PANTHER" id="PTHR18950">
    <property type="entry name" value="PROGESTERONE-INDUCED BLOCKING FACTOR 1"/>
    <property type="match status" value="1"/>
</dbReference>
<organism evidence="3 4">
    <name type="scientific">Octopus sinensis</name>
    <name type="common">East Asian common octopus</name>
    <dbReference type="NCBI Taxonomy" id="2607531"/>
    <lineage>
        <taxon>Eukaryota</taxon>
        <taxon>Metazoa</taxon>
        <taxon>Spiralia</taxon>
        <taxon>Lophotrochozoa</taxon>
        <taxon>Mollusca</taxon>
        <taxon>Cephalopoda</taxon>
        <taxon>Coleoidea</taxon>
        <taxon>Octopodiformes</taxon>
        <taxon>Octopoda</taxon>
        <taxon>Incirrata</taxon>
        <taxon>Octopodidae</taxon>
        <taxon>Octopus</taxon>
    </lineage>
</organism>
<dbReference type="RefSeq" id="XP_029637954.1">
    <property type="nucleotide sequence ID" value="XM_029782094.2"/>
</dbReference>
<feature type="compositionally biased region" description="Basic and acidic residues" evidence="2">
    <location>
        <begin position="30"/>
        <end position="48"/>
    </location>
</feature>
<keyword evidence="3" id="KW-1185">Reference proteome</keyword>
<feature type="coiled-coil region" evidence="1">
    <location>
        <begin position="427"/>
        <end position="454"/>
    </location>
</feature>
<accession>A0A6P7SHT8</accession>
<evidence type="ECO:0000313" key="4">
    <source>
        <dbReference type="RefSeq" id="XP_029637954.1"/>
    </source>
</evidence>
<name>A0A6P7SHT8_9MOLL</name>
<gene>
    <name evidence="4" type="primary">LOC115213149</name>
</gene>
<proteinExistence type="predicted"/>
<evidence type="ECO:0000313" key="3">
    <source>
        <dbReference type="Proteomes" id="UP000515154"/>
    </source>
</evidence>
<dbReference type="InterPro" id="IPR026205">
    <property type="entry name" value="PIBF1"/>
</dbReference>
<dbReference type="AlphaFoldDB" id="A0A6P7SHT8"/>
<dbReference type="GO" id="GO:0060271">
    <property type="term" value="P:cilium assembly"/>
    <property type="evidence" value="ECO:0007669"/>
    <property type="project" value="TreeGrafter"/>
</dbReference>
<feature type="compositionally biased region" description="Polar residues" evidence="2">
    <location>
        <begin position="20"/>
        <end position="29"/>
    </location>
</feature>
<feature type="region of interest" description="Disordered" evidence="2">
    <location>
        <begin position="12"/>
        <end position="51"/>
    </location>
</feature>
<sequence length="722" mass="84896">MMDMEFSQIFRDQESDEISLETSVPTDTFSPEREHVNRRSSRRIKDTKSNAAGRDILEKKQLLHDLQLHKIESSQKGIAIDNLKIQHMQRTEELEEKLNEALYQKQILQTRLESEIRIQQEEFKHYQDSMKKELEDVVKKQHQLESSNAILQDKACDVKNSLLNLDLSEQEYYELQSQKEEDWSLREYVSIKLYEKLFPLQNEVKTLKSETISSEREIKTLTNKLSDLQKRLDGERIAHGELRIKYQKISLQLSENQTKIKTDLYKINNFDHIKSDRDNLQHDQTELQRHNLVLEASLANVQKERDDLNRQLGCCKQEISLLQQDKTYLSRQVNELTNRCTLIGEKVQETNLQLEDAKKSREELYEKYISSRDHYKSDYETRLKEELAKIQLKTNMEIEKLRTSTKEMYDRENRNLREARDFAVMEKDKFELKCQEIQDKYDQLMNEFRALQTSGDGRLLDLQSEVKLKSFEAERGNLVFEETCKNLKQCQLDLEKMEAKYDVLLKEYYAMENMKEKTITELNSELVSKNIRLDSYEKLEKELDEVVLQAAELTDQENAEKVLFAYGYGANVPTNAKRRLKQSIDLARRVLNLERLNTSLQHDLEAEKKCVQQITEELKSSKDLIHVSQQPQSYLVETLKNRDNMLKTQKGELDNALKQNEILKTEQNRLLTTQNQLSQDLDRLLHHQAEISLMKQVLMKISSGKSSGIDTLIESGISFTQA</sequence>
<evidence type="ECO:0000256" key="1">
    <source>
        <dbReference type="SAM" id="Coils"/>
    </source>
</evidence>
<evidence type="ECO:0000256" key="2">
    <source>
        <dbReference type="SAM" id="MobiDB-lite"/>
    </source>
</evidence>
<feature type="coiled-coil region" evidence="1">
    <location>
        <begin position="291"/>
        <end position="367"/>
    </location>
</feature>
<reference evidence="4" key="1">
    <citation type="submission" date="2025-08" db="UniProtKB">
        <authorList>
            <consortium name="RefSeq"/>
        </authorList>
    </citation>
    <scope>IDENTIFICATION</scope>
</reference>
<protein>
    <submittedName>
        <fullName evidence="4">Progesterone-induced-blocking factor 1-like isoform X2</fullName>
    </submittedName>
</protein>
<dbReference type="PANTHER" id="PTHR18950:SF0">
    <property type="entry name" value="PROGESTERONE IMMUNOMODULATORY BINDING FACTOR 1"/>
    <property type="match status" value="1"/>
</dbReference>
<feature type="coiled-coil region" evidence="1">
    <location>
        <begin position="480"/>
        <end position="556"/>
    </location>
</feature>
<dbReference type="Proteomes" id="UP000515154">
    <property type="component" value="Linkage group LG1"/>
</dbReference>
<feature type="coiled-coil region" evidence="1">
    <location>
        <begin position="211"/>
        <end position="238"/>
    </location>
</feature>
<feature type="coiled-coil region" evidence="1">
    <location>
        <begin position="80"/>
        <end position="111"/>
    </location>
</feature>
<dbReference type="Gene3D" id="1.10.287.1490">
    <property type="match status" value="1"/>
</dbReference>
<dbReference type="GO" id="GO:0005815">
    <property type="term" value="C:microtubule organizing center"/>
    <property type="evidence" value="ECO:0007669"/>
    <property type="project" value="TreeGrafter"/>
</dbReference>